<feature type="active site" description="Proton acceptor" evidence="12">
    <location>
        <position position="354"/>
    </location>
</feature>
<keyword evidence="11 12" id="KW-0119">Carbohydrate metabolism</keyword>
<keyword evidence="10 12" id="KW-0630">Potassium</keyword>
<evidence type="ECO:0000256" key="9">
    <source>
        <dbReference type="ARBA" id="ARBA00022842"/>
    </source>
</evidence>
<evidence type="ECO:0000259" key="13">
    <source>
        <dbReference type="Pfam" id="PF00294"/>
    </source>
</evidence>
<feature type="binding site" evidence="12">
    <location>
        <position position="282"/>
    </location>
    <ligand>
        <name>ATP</name>
        <dbReference type="ChEBI" id="CHEBI:30616"/>
    </ligand>
</feature>
<comment type="similarity">
    <text evidence="1">Belongs to the carbohydrate kinase pfkB family.</text>
</comment>
<protein>
    <recommendedName>
        <fullName evidence="3 12">Ribokinase</fullName>
        <shortName evidence="12">RK</shortName>
        <ecNumber evidence="2 12">2.7.1.15</ecNumber>
    </recommendedName>
</protein>
<dbReference type="InterPro" id="IPR002173">
    <property type="entry name" value="Carboh/pur_kinase_PfkB_CS"/>
</dbReference>
<comment type="subcellular location">
    <subcellularLocation>
        <location evidence="12">Cytoplasm</location>
    </subcellularLocation>
    <subcellularLocation>
        <location evidence="12">Nucleus</location>
    </subcellularLocation>
</comment>
<feature type="binding site" evidence="12">
    <location>
        <position position="392"/>
    </location>
    <ligand>
        <name>K(+)</name>
        <dbReference type="ChEBI" id="CHEBI:29103"/>
    </ligand>
</feature>
<comment type="pathway">
    <text evidence="12">Carbohydrate metabolism; D-ribose degradation; D-ribose 5-phosphate from beta-D-ribopyranose: step 2/2.</text>
</comment>
<name>A0ABR3RCL5_9PLEO</name>
<comment type="similarity">
    <text evidence="12">Belongs to the carbohydrate kinase PfkB family. Ribokinase subfamily.</text>
</comment>
<dbReference type="EMBL" id="JAKIXB020000015">
    <property type="protein sequence ID" value="KAL1601859.1"/>
    <property type="molecule type" value="Genomic_DNA"/>
</dbReference>
<feature type="binding site" evidence="12">
    <location>
        <begin position="353"/>
        <end position="354"/>
    </location>
    <ligand>
        <name>ATP</name>
        <dbReference type="ChEBI" id="CHEBI:30616"/>
    </ligand>
</feature>
<comment type="cofactor">
    <cofactor evidence="12">
        <name>Mg(2+)</name>
        <dbReference type="ChEBI" id="CHEBI:18420"/>
    </cofactor>
    <text evidence="12">Requires a divalent cation, most likely magnesium in vivo, as an electrophilic catalyst to aid phosphoryl group transfer. It is the chelate of the metal and the nucleotide that is the actual substrate.</text>
</comment>
<dbReference type="PRINTS" id="PR00990">
    <property type="entry name" value="RIBOKINASE"/>
</dbReference>
<keyword evidence="7 12" id="KW-0418">Kinase</keyword>
<keyword evidence="12" id="KW-0539">Nucleus</keyword>
<organism evidence="14 15">
    <name type="scientific">Nothophoma quercina</name>
    <dbReference type="NCBI Taxonomy" id="749835"/>
    <lineage>
        <taxon>Eukaryota</taxon>
        <taxon>Fungi</taxon>
        <taxon>Dikarya</taxon>
        <taxon>Ascomycota</taxon>
        <taxon>Pezizomycotina</taxon>
        <taxon>Dothideomycetes</taxon>
        <taxon>Pleosporomycetidae</taxon>
        <taxon>Pleosporales</taxon>
        <taxon>Pleosporineae</taxon>
        <taxon>Didymellaceae</taxon>
        <taxon>Nothophoma</taxon>
    </lineage>
</organism>
<feature type="binding site" evidence="12">
    <location>
        <begin position="81"/>
        <end position="83"/>
    </location>
    <ligand>
        <name>substrate</name>
    </ligand>
</feature>
<dbReference type="InterPro" id="IPR011611">
    <property type="entry name" value="PfkB_dom"/>
</dbReference>
<dbReference type="Pfam" id="PF00294">
    <property type="entry name" value="PfkB"/>
    <property type="match status" value="1"/>
</dbReference>
<keyword evidence="9 12" id="KW-0460">Magnesium</keyword>
<dbReference type="Proteomes" id="UP001521222">
    <property type="component" value="Unassembled WGS sequence"/>
</dbReference>
<feature type="binding site" evidence="12">
    <location>
        <position position="350"/>
    </location>
    <ligand>
        <name>K(+)</name>
        <dbReference type="ChEBI" id="CHEBI:29103"/>
    </ligand>
</feature>
<comment type="function">
    <text evidence="12">Catalyzes the phosphorylation of ribose at O-5 in a reaction requiring ATP and magnesium. The resulting D-ribose-5-phosphate can then be used either for sythesis of nucleotides, histidine, and tryptophan, or as a component of the pentose phosphate pathway.</text>
</comment>
<dbReference type="PANTHER" id="PTHR10584:SF166">
    <property type="entry name" value="RIBOKINASE"/>
    <property type="match status" value="1"/>
</dbReference>
<keyword evidence="8 12" id="KW-0067">ATP-binding</keyword>
<keyword evidence="5 12" id="KW-0479">Metal-binding</keyword>
<feature type="binding site" evidence="12">
    <location>
        <position position="348"/>
    </location>
    <ligand>
        <name>K(+)</name>
        <dbReference type="ChEBI" id="CHEBI:29103"/>
    </ligand>
</feature>
<keyword evidence="6 12" id="KW-0547">Nucleotide-binding</keyword>
<dbReference type="InterPro" id="IPR011877">
    <property type="entry name" value="Ribokinase"/>
</dbReference>
<evidence type="ECO:0000313" key="14">
    <source>
        <dbReference type="EMBL" id="KAL1601859.1"/>
    </source>
</evidence>
<comment type="caution">
    <text evidence="12">Lacks conserved residue(s) required for the propagation of feature annotation.</text>
</comment>
<feature type="binding site" evidence="12">
    <location>
        <position position="395"/>
    </location>
    <ligand>
        <name>K(+)</name>
        <dbReference type="ChEBI" id="CHEBI:29103"/>
    </ligand>
</feature>
<evidence type="ECO:0000256" key="12">
    <source>
        <dbReference type="HAMAP-Rule" id="MF_03215"/>
    </source>
</evidence>
<evidence type="ECO:0000256" key="4">
    <source>
        <dbReference type="ARBA" id="ARBA00022679"/>
    </source>
</evidence>
<sequence>MTTPDNLLALAAELAKLGGELAAVGGKLTTTAAELEQEAANLAEERAKRWGFEVQVAVGVKGGPGAGGNNNTIISVIGSLNVDLVTRTTRVPVAGETLTTESFDIGYGGKGANQAVACARLSRTQEQASAGTASDVEVRMVGAVGDDEFHEGFMRSLQKDGLKIDGVKILKGKKTGVAVIVVETGTGENRIMFCPGANYDVEVKDLVDDDASVALFQLELPMDVVCIEPKEMDDDVGLANHDKVLHNMKTARQKGVETIINPAPAIPLPAEAYEGLGHLIVNETEAAILSGIEKPTSWDRVAAVFISRGVKNVIITLGGEGVFYQTAKQQAESKNGRIVPARKVKVVDTTAAGDTFAGAYTVAVAHWKSVSQGSDFDLDAAIAHANRAASMTVQKAGAQSSIPWADEVPQA</sequence>
<proteinExistence type="inferred from homology"/>
<keyword evidence="4 12" id="KW-0808">Transferase</keyword>
<comment type="activity regulation">
    <text evidence="12">Activated by a monovalent cation that binds near, but not in, the active site. The most likely occupant of the site in vivo is potassium. Ion binding induces a conformational change that may alter substrate affinity.</text>
</comment>
<accession>A0ABR3RCL5</accession>
<feature type="binding site" evidence="12">
    <location>
        <position position="397"/>
    </location>
    <ligand>
        <name>K(+)</name>
        <dbReference type="ChEBI" id="CHEBI:29103"/>
    </ligand>
</feature>
<dbReference type="InterPro" id="IPR029056">
    <property type="entry name" value="Ribokinase-like"/>
</dbReference>
<feature type="binding site" evidence="12">
    <location>
        <position position="219"/>
    </location>
    <ligand>
        <name>substrate</name>
    </ligand>
</feature>
<feature type="binding site" evidence="12">
    <location>
        <begin position="316"/>
        <end position="321"/>
    </location>
    <ligand>
        <name>ATP</name>
        <dbReference type="ChEBI" id="CHEBI:30616"/>
    </ligand>
</feature>
<feature type="binding site" evidence="12">
    <location>
        <position position="354"/>
    </location>
    <ligand>
        <name>substrate</name>
    </ligand>
</feature>
<feature type="binding site" evidence="12">
    <location>
        <position position="401"/>
    </location>
    <ligand>
        <name>K(+)</name>
        <dbReference type="ChEBI" id="CHEBI:29103"/>
    </ligand>
</feature>
<gene>
    <name evidence="14" type="primary">RBK1</name>
    <name evidence="14" type="ORF">SLS59_005024</name>
</gene>
<keyword evidence="15" id="KW-1185">Reference proteome</keyword>
<dbReference type="CDD" id="cd01174">
    <property type="entry name" value="ribokinase"/>
    <property type="match status" value="1"/>
</dbReference>
<evidence type="ECO:0000256" key="10">
    <source>
        <dbReference type="ARBA" id="ARBA00022958"/>
    </source>
</evidence>
<evidence type="ECO:0000256" key="7">
    <source>
        <dbReference type="ARBA" id="ARBA00022777"/>
    </source>
</evidence>
<comment type="caution">
    <text evidence="14">The sequence shown here is derived from an EMBL/GenBank/DDBJ whole genome shotgun (WGS) entry which is preliminary data.</text>
</comment>
<keyword evidence="12" id="KW-0963">Cytoplasm</keyword>
<comment type="subunit">
    <text evidence="12">Homodimer.</text>
</comment>
<dbReference type="PANTHER" id="PTHR10584">
    <property type="entry name" value="SUGAR KINASE"/>
    <property type="match status" value="1"/>
</dbReference>
<dbReference type="PROSITE" id="PS00584">
    <property type="entry name" value="PFKB_KINASES_2"/>
    <property type="match status" value="1"/>
</dbReference>
<evidence type="ECO:0000256" key="6">
    <source>
        <dbReference type="ARBA" id="ARBA00022741"/>
    </source>
</evidence>
<feature type="binding site" evidence="12">
    <location>
        <position position="386"/>
    </location>
    <ligand>
        <name>ATP</name>
        <dbReference type="ChEBI" id="CHEBI:30616"/>
    </ligand>
</feature>
<feature type="domain" description="Carbohydrate kinase PfkB" evidence="13">
    <location>
        <begin position="74"/>
        <end position="404"/>
    </location>
</feature>
<dbReference type="HAMAP" id="MF_01987">
    <property type="entry name" value="Ribokinase"/>
    <property type="match status" value="1"/>
</dbReference>
<evidence type="ECO:0000256" key="5">
    <source>
        <dbReference type="ARBA" id="ARBA00022723"/>
    </source>
</evidence>
<dbReference type="InterPro" id="IPR002139">
    <property type="entry name" value="Ribo/fructo_kinase"/>
</dbReference>
<reference evidence="14 15" key="1">
    <citation type="submission" date="2024-02" db="EMBL/GenBank/DDBJ databases">
        <title>De novo assembly and annotation of 12 fungi associated with fruit tree decline syndrome in Ontario, Canada.</title>
        <authorList>
            <person name="Sulman M."/>
            <person name="Ellouze W."/>
            <person name="Ilyukhin E."/>
        </authorList>
    </citation>
    <scope>NUCLEOTIDE SEQUENCE [LARGE SCALE GENOMIC DNA]</scope>
    <source>
        <strain evidence="14 15">M97-236</strain>
    </source>
</reference>
<evidence type="ECO:0000256" key="1">
    <source>
        <dbReference type="ARBA" id="ARBA00005380"/>
    </source>
</evidence>
<dbReference type="EC" id="2.7.1.15" evidence="2 12"/>
<feature type="binding site" evidence="12">
    <location>
        <begin position="109"/>
        <end position="113"/>
    </location>
    <ligand>
        <name>substrate</name>
    </ligand>
</feature>
<evidence type="ECO:0000256" key="8">
    <source>
        <dbReference type="ARBA" id="ARBA00022840"/>
    </source>
</evidence>
<evidence type="ECO:0000256" key="2">
    <source>
        <dbReference type="ARBA" id="ARBA00012035"/>
    </source>
</evidence>
<comment type="catalytic activity">
    <reaction evidence="12">
        <text>D-ribose + ATP = D-ribose 5-phosphate + ADP + H(+)</text>
        <dbReference type="Rhea" id="RHEA:13697"/>
        <dbReference type="ChEBI" id="CHEBI:15378"/>
        <dbReference type="ChEBI" id="CHEBI:30616"/>
        <dbReference type="ChEBI" id="CHEBI:47013"/>
        <dbReference type="ChEBI" id="CHEBI:78346"/>
        <dbReference type="ChEBI" id="CHEBI:456216"/>
        <dbReference type="EC" id="2.7.1.15"/>
    </reaction>
</comment>
<dbReference type="SUPFAM" id="SSF53613">
    <property type="entry name" value="Ribokinase-like"/>
    <property type="match status" value="1"/>
</dbReference>
<dbReference type="Gene3D" id="3.40.1190.20">
    <property type="match status" value="1"/>
</dbReference>
<evidence type="ECO:0000313" key="15">
    <source>
        <dbReference type="Proteomes" id="UP001521222"/>
    </source>
</evidence>
<evidence type="ECO:0000256" key="3">
    <source>
        <dbReference type="ARBA" id="ARBA00016943"/>
    </source>
</evidence>
<evidence type="ECO:0000256" key="11">
    <source>
        <dbReference type="ARBA" id="ARBA00023277"/>
    </source>
</evidence>